<evidence type="ECO:0000256" key="1">
    <source>
        <dbReference type="PROSITE-ProRule" id="PRU00169"/>
    </source>
</evidence>
<dbReference type="AlphaFoldDB" id="B3E9J8"/>
<dbReference type="PANTHER" id="PTHR43228">
    <property type="entry name" value="TWO-COMPONENT RESPONSE REGULATOR"/>
    <property type="match status" value="1"/>
</dbReference>
<dbReference type="SMART" id="SM00448">
    <property type="entry name" value="REC"/>
    <property type="match status" value="1"/>
</dbReference>
<dbReference type="SUPFAM" id="SSF52172">
    <property type="entry name" value="CheY-like"/>
    <property type="match status" value="1"/>
</dbReference>
<keyword evidence="5" id="KW-1185">Reference proteome</keyword>
<feature type="domain" description="Response regulatory" evidence="3">
    <location>
        <begin position="14"/>
        <end position="128"/>
    </location>
</feature>
<dbReference type="Gene3D" id="3.30.565.10">
    <property type="entry name" value="Histidine kinase-like ATPase, C-terminal domain"/>
    <property type="match status" value="1"/>
</dbReference>
<dbReference type="Gene3D" id="3.40.50.2300">
    <property type="match status" value="1"/>
</dbReference>
<dbReference type="Pfam" id="PF07228">
    <property type="entry name" value="SpoIIE"/>
    <property type="match status" value="1"/>
</dbReference>
<feature type="modified residue" description="4-aspartylphosphate" evidence="1">
    <location>
        <position position="63"/>
    </location>
</feature>
<dbReference type="Pfam" id="PF13581">
    <property type="entry name" value="HATPase_c_2"/>
    <property type="match status" value="1"/>
</dbReference>
<dbReference type="SMART" id="SM00331">
    <property type="entry name" value="PP2C_SIG"/>
    <property type="match status" value="1"/>
</dbReference>
<evidence type="ECO:0000259" key="3">
    <source>
        <dbReference type="PROSITE" id="PS50110"/>
    </source>
</evidence>
<dbReference type="Pfam" id="PF00072">
    <property type="entry name" value="Response_reg"/>
    <property type="match status" value="1"/>
</dbReference>
<evidence type="ECO:0000256" key="2">
    <source>
        <dbReference type="SAM" id="Coils"/>
    </source>
</evidence>
<dbReference type="InterPro" id="IPR003594">
    <property type="entry name" value="HATPase_dom"/>
</dbReference>
<dbReference type="InterPro" id="IPR036890">
    <property type="entry name" value="HATPase_C_sf"/>
</dbReference>
<dbReference type="eggNOG" id="COG2208">
    <property type="taxonomic scope" value="Bacteria"/>
</dbReference>
<dbReference type="RefSeq" id="WP_012469616.1">
    <property type="nucleotide sequence ID" value="NC_010814.1"/>
</dbReference>
<dbReference type="HOGENOM" id="CLU_035233_0_0_7"/>
<feature type="coiled-coil region" evidence="2">
    <location>
        <begin position="133"/>
        <end position="167"/>
    </location>
</feature>
<dbReference type="GO" id="GO:0000160">
    <property type="term" value="P:phosphorelay signal transduction system"/>
    <property type="evidence" value="ECO:0007669"/>
    <property type="project" value="InterPro"/>
</dbReference>
<dbReference type="OrthoDB" id="9812034at2"/>
<proteinExistence type="predicted"/>
<dbReference type="Gene3D" id="3.60.40.10">
    <property type="entry name" value="PPM-type phosphatase domain"/>
    <property type="match status" value="1"/>
</dbReference>
<dbReference type="InterPro" id="IPR001932">
    <property type="entry name" value="PPM-type_phosphatase-like_dom"/>
</dbReference>
<keyword evidence="1" id="KW-0597">Phosphoprotein</keyword>
<evidence type="ECO:0000313" key="4">
    <source>
        <dbReference type="EMBL" id="ACD95274.1"/>
    </source>
</evidence>
<dbReference type="InterPro" id="IPR052048">
    <property type="entry name" value="ST_Response_Regulator"/>
</dbReference>
<dbReference type="Proteomes" id="UP000002420">
    <property type="component" value="Chromosome"/>
</dbReference>
<accession>B3E9J8</accession>
<dbReference type="PANTHER" id="PTHR43228:SF1">
    <property type="entry name" value="TWO-COMPONENT RESPONSE REGULATOR ARR22"/>
    <property type="match status" value="1"/>
</dbReference>
<dbReference type="InterPro" id="IPR036457">
    <property type="entry name" value="PPM-type-like_dom_sf"/>
</dbReference>
<reference evidence="4 5" key="1">
    <citation type="submission" date="2008-05" db="EMBL/GenBank/DDBJ databases">
        <title>Complete sequence of chromosome of Geobacter lovleyi SZ.</title>
        <authorList>
            <consortium name="US DOE Joint Genome Institute"/>
            <person name="Lucas S."/>
            <person name="Copeland A."/>
            <person name="Lapidus A."/>
            <person name="Glavina del Rio T."/>
            <person name="Dalin E."/>
            <person name="Tice H."/>
            <person name="Bruce D."/>
            <person name="Goodwin L."/>
            <person name="Pitluck S."/>
            <person name="Chertkov O."/>
            <person name="Meincke L."/>
            <person name="Brettin T."/>
            <person name="Detter J.C."/>
            <person name="Han C."/>
            <person name="Tapia R."/>
            <person name="Kuske C.R."/>
            <person name="Schmutz J."/>
            <person name="Larimer F."/>
            <person name="Land M."/>
            <person name="Hauser L."/>
            <person name="Kyrpides N."/>
            <person name="Mikhailova N."/>
            <person name="Sung Y."/>
            <person name="Fletcher K.E."/>
            <person name="Ritalahti K.M."/>
            <person name="Loeffler F.E."/>
            <person name="Richardson P."/>
        </authorList>
    </citation>
    <scope>NUCLEOTIDE SEQUENCE [LARGE SCALE GENOMIC DNA]</scope>
    <source>
        <strain evidence="5">ATCC BAA-1151 / DSM 17278 / SZ</strain>
    </source>
</reference>
<keyword evidence="2" id="KW-0175">Coiled coil</keyword>
<sequence length="566" mass="62266">MIDPLLKAYTSDLAVLCVEDDPVGAALIRKMLEPLFGHVYSATNGAEGLQQFYQQQPDLIVSDLMMPVMDGIGMLREIRKSNQKTPVLLMTASLEHVHLVEAINLGVSKFLAKPLRVDALQRALFAVTRELYLERVAEQARQQEVELLQYRNRYHSRQQELAQAKERHIVSNLLETQYLRHADHGGWLVDLLQQPRDIMSGDSYSVVRTNDNTLLLFLADAMGHGLSASVTSMLATAFFNYAVQGYSSGELEFAALATSVMNFAAQNLLEDEVFSGLVLELDPQRKSVQLASCGMPALLLARNGRVERIRGANPPVSAFLPPLQLQRINLDGVSDILLATDGLGDAATREGGAYRERLSTDLLGTATTRELFAQYSCQSDDSQNDDDITIVRLTAVATEGQRHCFTAPPTLAGLSYLQTQASQQLEAAGAAGERLDNLELALSEALLNAFEHGFLGMGADKPRLMQDDAYDGLVMAAAPEQGVEISLELILVPRMGRLQVWLEVADPGSGFEVPNRCDRHDRKSAATATAGRGFMIMQRSVDLVRYNPAGNRLLLMQMFDVETTQN</sequence>
<gene>
    <name evidence="4" type="ordered locus">Glov_1558</name>
</gene>
<dbReference type="InterPro" id="IPR011006">
    <property type="entry name" value="CheY-like_superfamily"/>
</dbReference>
<evidence type="ECO:0000313" key="5">
    <source>
        <dbReference type="Proteomes" id="UP000002420"/>
    </source>
</evidence>
<protein>
    <submittedName>
        <fullName evidence="4">Response regulator receiver protein</fullName>
    </submittedName>
</protein>
<dbReference type="KEGG" id="glo:Glov_1558"/>
<organism evidence="4 5">
    <name type="scientific">Trichlorobacter lovleyi (strain ATCC BAA-1151 / DSM 17278 / SZ)</name>
    <name type="common">Geobacter lovleyi</name>
    <dbReference type="NCBI Taxonomy" id="398767"/>
    <lineage>
        <taxon>Bacteria</taxon>
        <taxon>Pseudomonadati</taxon>
        <taxon>Thermodesulfobacteriota</taxon>
        <taxon>Desulfuromonadia</taxon>
        <taxon>Geobacterales</taxon>
        <taxon>Geobacteraceae</taxon>
        <taxon>Trichlorobacter</taxon>
    </lineage>
</organism>
<dbReference type="CDD" id="cd00156">
    <property type="entry name" value="REC"/>
    <property type="match status" value="1"/>
</dbReference>
<dbReference type="eggNOG" id="COG0745">
    <property type="taxonomic scope" value="Bacteria"/>
</dbReference>
<dbReference type="STRING" id="398767.Glov_1558"/>
<dbReference type="InterPro" id="IPR001789">
    <property type="entry name" value="Sig_transdc_resp-reg_receiver"/>
</dbReference>
<dbReference type="PROSITE" id="PS50110">
    <property type="entry name" value="RESPONSE_REGULATORY"/>
    <property type="match status" value="1"/>
</dbReference>
<dbReference type="EMBL" id="CP001089">
    <property type="protein sequence ID" value="ACD95274.1"/>
    <property type="molecule type" value="Genomic_DNA"/>
</dbReference>
<name>B3E9J8_TRIL1</name>